<dbReference type="CDD" id="cd06558">
    <property type="entry name" value="crotonase-like"/>
    <property type="match status" value="1"/>
</dbReference>
<gene>
    <name evidence="3" type="ORF">CcCBS67573_g03055</name>
</gene>
<dbReference type="GO" id="GO:0006635">
    <property type="term" value="P:fatty acid beta-oxidation"/>
    <property type="evidence" value="ECO:0007669"/>
    <property type="project" value="TreeGrafter"/>
</dbReference>
<dbReference type="GO" id="GO:0003824">
    <property type="term" value="F:catalytic activity"/>
    <property type="evidence" value="ECO:0007669"/>
    <property type="project" value="InterPro"/>
</dbReference>
<comment type="similarity">
    <text evidence="1 2">Belongs to the enoyl-CoA hydratase/isomerase family.</text>
</comment>
<dbReference type="Pfam" id="PF00378">
    <property type="entry name" value="ECH_1"/>
    <property type="match status" value="1"/>
</dbReference>
<dbReference type="EMBL" id="QEAP01000072">
    <property type="protein sequence ID" value="TPX75685.1"/>
    <property type="molecule type" value="Genomic_DNA"/>
</dbReference>
<reference evidence="3 4" key="1">
    <citation type="journal article" date="2019" name="Sci. Rep.">
        <title>Comparative genomics of chytrid fungi reveal insights into the obligate biotrophic and pathogenic lifestyle of Synchytrium endobioticum.</title>
        <authorList>
            <person name="van de Vossenberg B.T.L.H."/>
            <person name="Warris S."/>
            <person name="Nguyen H.D.T."/>
            <person name="van Gent-Pelzer M.P.E."/>
            <person name="Joly D.L."/>
            <person name="van de Geest H.C."/>
            <person name="Bonants P.J.M."/>
            <person name="Smith D.S."/>
            <person name="Levesque C.A."/>
            <person name="van der Lee T.A.J."/>
        </authorList>
    </citation>
    <scope>NUCLEOTIDE SEQUENCE [LARGE SCALE GENOMIC DNA]</scope>
    <source>
        <strain evidence="3 4">CBS 675.73</strain>
    </source>
</reference>
<dbReference type="STRING" id="246404.A0A507FJ70"/>
<proteinExistence type="inferred from homology"/>
<dbReference type="InterPro" id="IPR001753">
    <property type="entry name" value="Enoyl-CoA_hydra/iso"/>
</dbReference>
<evidence type="ECO:0000313" key="4">
    <source>
        <dbReference type="Proteomes" id="UP000320333"/>
    </source>
</evidence>
<dbReference type="SUPFAM" id="SSF52096">
    <property type="entry name" value="ClpP/crotonase"/>
    <property type="match status" value="1"/>
</dbReference>
<keyword evidence="4" id="KW-1185">Reference proteome</keyword>
<dbReference type="PANTHER" id="PTHR11941:SF45">
    <property type="entry name" value="ENOYL-COA DELTA ISOMERASE 1, MITOCHONDRIAL"/>
    <property type="match status" value="1"/>
</dbReference>
<dbReference type="PANTHER" id="PTHR11941">
    <property type="entry name" value="ENOYL-COA HYDRATASE-RELATED"/>
    <property type="match status" value="1"/>
</dbReference>
<dbReference type="PROSITE" id="PS00166">
    <property type="entry name" value="ENOYL_COA_HYDRATASE"/>
    <property type="match status" value="1"/>
</dbReference>
<dbReference type="InterPro" id="IPR018376">
    <property type="entry name" value="Enoyl-CoA_hyd/isom_CS"/>
</dbReference>
<name>A0A507FJ70_9FUNG</name>
<evidence type="ECO:0000256" key="1">
    <source>
        <dbReference type="ARBA" id="ARBA00005254"/>
    </source>
</evidence>
<evidence type="ECO:0000256" key="2">
    <source>
        <dbReference type="RuleBase" id="RU003707"/>
    </source>
</evidence>
<dbReference type="Gene3D" id="3.90.226.10">
    <property type="entry name" value="2-enoyl-CoA Hydratase, Chain A, domain 1"/>
    <property type="match status" value="1"/>
</dbReference>
<dbReference type="Proteomes" id="UP000320333">
    <property type="component" value="Unassembled WGS sequence"/>
</dbReference>
<comment type="caution">
    <text evidence="3">The sequence shown here is derived from an EMBL/GenBank/DDBJ whole genome shotgun (WGS) entry which is preliminary data.</text>
</comment>
<evidence type="ECO:0000313" key="3">
    <source>
        <dbReference type="EMBL" id="TPX75685.1"/>
    </source>
</evidence>
<dbReference type="OrthoDB" id="410701at2759"/>
<sequence>MAPTPFVFVEEKKDYAIVTINRGPVNAMNLQVWVELQAALDRIEGNSKMRGVIFCSGLEKDIFTAGNDLTELYAPMTSLEGYTNFWTTQNVFVGNLYSSRLVVISAIRGACPAGGCAISLASDYRIMTAGLGHIGLNEPQIGLLVPALWMVLYAKVIGERQAELLGFNGAVISPEEAKRVGLVDELVPKEKLMQTAEATMAKWLKIPSLGRSLTKKNVRQELSDRFTDRAALKAESEMGWAFLSSPETVKAMKATLNRLQGSKL</sequence>
<dbReference type="GO" id="GO:0005739">
    <property type="term" value="C:mitochondrion"/>
    <property type="evidence" value="ECO:0007669"/>
    <property type="project" value="TreeGrafter"/>
</dbReference>
<organism evidence="3 4">
    <name type="scientific">Chytriomyces confervae</name>
    <dbReference type="NCBI Taxonomy" id="246404"/>
    <lineage>
        <taxon>Eukaryota</taxon>
        <taxon>Fungi</taxon>
        <taxon>Fungi incertae sedis</taxon>
        <taxon>Chytridiomycota</taxon>
        <taxon>Chytridiomycota incertae sedis</taxon>
        <taxon>Chytridiomycetes</taxon>
        <taxon>Chytridiales</taxon>
        <taxon>Chytriomycetaceae</taxon>
        <taxon>Chytriomyces</taxon>
    </lineage>
</organism>
<protein>
    <submittedName>
        <fullName evidence="3">Uncharacterized protein</fullName>
    </submittedName>
</protein>
<accession>A0A507FJ70</accession>
<dbReference type="InterPro" id="IPR029045">
    <property type="entry name" value="ClpP/crotonase-like_dom_sf"/>
</dbReference>
<dbReference type="AlphaFoldDB" id="A0A507FJ70"/>